<evidence type="ECO:0000256" key="1">
    <source>
        <dbReference type="SAM" id="MobiDB-lite"/>
    </source>
</evidence>
<dbReference type="EMBL" id="BAABEP010000055">
    <property type="protein sequence ID" value="GAA3751876.1"/>
    <property type="molecule type" value="Genomic_DNA"/>
</dbReference>
<protein>
    <submittedName>
        <fullName evidence="2">Uncharacterized protein</fullName>
    </submittedName>
</protein>
<organism evidence="2 3">
    <name type="scientific">Streptomyces tremellae</name>
    <dbReference type="NCBI Taxonomy" id="1124239"/>
    <lineage>
        <taxon>Bacteria</taxon>
        <taxon>Bacillati</taxon>
        <taxon>Actinomycetota</taxon>
        <taxon>Actinomycetes</taxon>
        <taxon>Kitasatosporales</taxon>
        <taxon>Streptomycetaceae</taxon>
        <taxon>Streptomyces</taxon>
    </lineage>
</organism>
<keyword evidence="3" id="KW-1185">Reference proteome</keyword>
<sequence>MATTRPASGFAAPADGVPEGVGDVCAGEAGAGAPVPAARTVPPGPWQPVSAQAAAAARTAARTEERRPPRAPGRAARGRAEGCWGTGSFAWCGTRAMVVARTAAVRCPVRYGAVRAANA</sequence>
<feature type="region of interest" description="Disordered" evidence="1">
    <location>
        <begin position="1"/>
        <end position="80"/>
    </location>
</feature>
<reference evidence="3" key="1">
    <citation type="journal article" date="2019" name="Int. J. Syst. Evol. Microbiol.">
        <title>The Global Catalogue of Microorganisms (GCM) 10K type strain sequencing project: providing services to taxonomists for standard genome sequencing and annotation.</title>
        <authorList>
            <consortium name="The Broad Institute Genomics Platform"/>
            <consortium name="The Broad Institute Genome Sequencing Center for Infectious Disease"/>
            <person name="Wu L."/>
            <person name="Ma J."/>
        </authorList>
    </citation>
    <scope>NUCLEOTIDE SEQUENCE [LARGE SCALE GENOMIC DNA]</scope>
    <source>
        <strain evidence="3">JCM 30846</strain>
    </source>
</reference>
<name>A0ABP7G0H5_9ACTN</name>
<comment type="caution">
    <text evidence="2">The sequence shown here is derived from an EMBL/GenBank/DDBJ whole genome shotgun (WGS) entry which is preliminary data.</text>
</comment>
<feature type="compositionally biased region" description="Low complexity" evidence="1">
    <location>
        <begin position="26"/>
        <end position="41"/>
    </location>
</feature>
<gene>
    <name evidence="2" type="ORF">GCM10023082_54620</name>
</gene>
<dbReference type="Proteomes" id="UP001499884">
    <property type="component" value="Unassembled WGS sequence"/>
</dbReference>
<evidence type="ECO:0000313" key="2">
    <source>
        <dbReference type="EMBL" id="GAA3751876.1"/>
    </source>
</evidence>
<accession>A0ABP7G0H5</accession>
<evidence type="ECO:0000313" key="3">
    <source>
        <dbReference type="Proteomes" id="UP001499884"/>
    </source>
</evidence>
<proteinExistence type="predicted"/>